<dbReference type="SUPFAM" id="SSF53756">
    <property type="entry name" value="UDP-Glycosyltransferase/glycogen phosphorylase"/>
    <property type="match status" value="1"/>
</dbReference>
<dbReference type="PANTHER" id="PTHR46401">
    <property type="entry name" value="GLYCOSYLTRANSFERASE WBBK-RELATED"/>
    <property type="match status" value="1"/>
</dbReference>
<dbReference type="GO" id="GO:0009103">
    <property type="term" value="P:lipopolysaccharide biosynthetic process"/>
    <property type="evidence" value="ECO:0007669"/>
    <property type="project" value="TreeGrafter"/>
</dbReference>
<keyword evidence="4" id="KW-1185">Reference proteome</keyword>
<dbReference type="Proteomes" id="UP000516361">
    <property type="component" value="Chromosome"/>
</dbReference>
<dbReference type="PANTHER" id="PTHR46401:SF2">
    <property type="entry name" value="GLYCOSYLTRANSFERASE WBBK-RELATED"/>
    <property type="match status" value="1"/>
</dbReference>
<dbReference type="InParanoid" id="A0A7G1G673"/>
<organism evidence="3 4">
    <name type="scientific">Tepiditoga spiralis</name>
    <dbReference type="NCBI Taxonomy" id="2108365"/>
    <lineage>
        <taxon>Bacteria</taxon>
        <taxon>Thermotogati</taxon>
        <taxon>Thermotogota</taxon>
        <taxon>Thermotogae</taxon>
        <taxon>Petrotogales</taxon>
        <taxon>Petrotogaceae</taxon>
        <taxon>Tepiditoga</taxon>
    </lineage>
</organism>
<evidence type="ECO:0000313" key="4">
    <source>
        <dbReference type="Proteomes" id="UP000516361"/>
    </source>
</evidence>
<sequence>MKIGLLHYRVGETDGVSLEMNKWKNVLESMGNEVFLIGGEMGNASGIQIPLLAYSEESNEIIKKKSYISLDDWSEDKLEKEINKLSNEIKKQLKLLKDFDLIVVNNIWSLGHNLSAAKALWEFCHENKIKVYAHHHDFYWERDYYKNPTSEYVKELLNEFFPPLKIKHIVINSIAQKNLYNKKKVNSYIVPNVFDFDKKLWKVDLYNKNIYSKLGIKENDIVFLQATRVVKRKGIELAIDTLSLVQKKAKQGTLYNGKKFDKDSKIYLLLPGLQEEFEYTNLLKAQAEQKNVNLLFANDICEDIRKDKKYSLWDFYAISDFVTYPSILEGFGNQFLEALFAMKPILMYEYPVFKEDIAKNGFKYVSLGDNARKNKKDLYEVNENTLIKASNEIISILYDKNKYNDIVQNNFNLGKKYYSYQTLEKLLLKIIY</sequence>
<dbReference type="EMBL" id="AP018712">
    <property type="protein sequence ID" value="BBE30303.1"/>
    <property type="molecule type" value="Genomic_DNA"/>
</dbReference>
<dbReference type="KEGG" id="ocy:OSSY52_04440"/>
<reference evidence="3 4" key="1">
    <citation type="submission" date="2018-06" db="EMBL/GenBank/DDBJ databases">
        <title>Genome sequencing of Oceanotoga sp. sy52.</title>
        <authorList>
            <person name="Mori K."/>
        </authorList>
    </citation>
    <scope>NUCLEOTIDE SEQUENCE [LARGE SCALE GENOMIC DNA]</scope>
    <source>
        <strain evidence="4">sy52</strain>
    </source>
</reference>
<dbReference type="Gene3D" id="3.40.50.2000">
    <property type="entry name" value="Glycogen Phosphorylase B"/>
    <property type="match status" value="2"/>
</dbReference>
<proteinExistence type="predicted"/>
<accession>A0A7G1G673</accession>
<gene>
    <name evidence="3" type="primary">mggS</name>
    <name evidence="3" type="ORF">OSSY52_04440</name>
</gene>
<dbReference type="InterPro" id="IPR001296">
    <property type="entry name" value="Glyco_trans_1"/>
</dbReference>
<dbReference type="CDD" id="cd03801">
    <property type="entry name" value="GT4_PimA-like"/>
    <property type="match status" value="1"/>
</dbReference>
<dbReference type="AlphaFoldDB" id="A0A7G1G673"/>
<name>A0A7G1G673_9BACT</name>
<keyword evidence="1" id="KW-0808">Transferase</keyword>
<protein>
    <submittedName>
        <fullName evidence="3">Mannosylglucosylglycerate synthase</fullName>
    </submittedName>
</protein>
<feature type="domain" description="Glycosyl transferase family 1" evidence="2">
    <location>
        <begin position="212"/>
        <end position="364"/>
    </location>
</feature>
<evidence type="ECO:0000313" key="3">
    <source>
        <dbReference type="EMBL" id="BBE30303.1"/>
    </source>
</evidence>
<dbReference type="Pfam" id="PF00534">
    <property type="entry name" value="Glycos_transf_1"/>
    <property type="match status" value="1"/>
</dbReference>
<evidence type="ECO:0000256" key="1">
    <source>
        <dbReference type="ARBA" id="ARBA00022679"/>
    </source>
</evidence>
<evidence type="ECO:0000259" key="2">
    <source>
        <dbReference type="Pfam" id="PF00534"/>
    </source>
</evidence>
<dbReference type="RefSeq" id="WP_190615416.1">
    <property type="nucleotide sequence ID" value="NZ_AP018712.1"/>
</dbReference>
<dbReference type="GO" id="GO:0016757">
    <property type="term" value="F:glycosyltransferase activity"/>
    <property type="evidence" value="ECO:0007669"/>
    <property type="project" value="InterPro"/>
</dbReference>